<comment type="caution">
    <text evidence="1">The sequence shown here is derived from an EMBL/GenBank/DDBJ whole genome shotgun (WGS) entry which is preliminary data.</text>
</comment>
<proteinExistence type="predicted"/>
<reference evidence="1" key="1">
    <citation type="journal article" date="2013" name="Environ. Microbiol.">
        <title>Microbiota from the distal guts of lean and obese adolescents exhibit partial functional redundancy besides clear differences in community structure.</title>
        <authorList>
            <person name="Ferrer M."/>
            <person name="Ruiz A."/>
            <person name="Lanza F."/>
            <person name="Haange S.B."/>
            <person name="Oberbach A."/>
            <person name="Till H."/>
            <person name="Bargiela R."/>
            <person name="Campoy C."/>
            <person name="Segura M.T."/>
            <person name="Richter M."/>
            <person name="von Bergen M."/>
            <person name="Seifert J."/>
            <person name="Suarez A."/>
        </authorList>
    </citation>
    <scope>NUCLEOTIDE SEQUENCE</scope>
</reference>
<dbReference type="InterPro" id="IPR015424">
    <property type="entry name" value="PyrdxlP-dep_Trfase"/>
</dbReference>
<feature type="non-terminal residue" evidence="1">
    <location>
        <position position="47"/>
    </location>
</feature>
<dbReference type="InterPro" id="IPR015422">
    <property type="entry name" value="PyrdxlP-dep_Trfase_small"/>
</dbReference>
<organism evidence="1">
    <name type="scientific">human gut metagenome</name>
    <dbReference type="NCBI Taxonomy" id="408170"/>
    <lineage>
        <taxon>unclassified sequences</taxon>
        <taxon>metagenomes</taxon>
        <taxon>organismal metagenomes</taxon>
    </lineage>
</organism>
<accession>K1SGC0</accession>
<dbReference type="SUPFAM" id="SSF53383">
    <property type="entry name" value="PLP-dependent transferases"/>
    <property type="match status" value="1"/>
</dbReference>
<dbReference type="Gene3D" id="3.90.1150.10">
    <property type="entry name" value="Aspartate Aminotransferase, domain 1"/>
    <property type="match status" value="1"/>
</dbReference>
<name>K1SGC0_9ZZZZ</name>
<evidence type="ECO:0000313" key="1">
    <source>
        <dbReference type="EMBL" id="EKC56598.1"/>
    </source>
</evidence>
<dbReference type="AlphaFoldDB" id="K1SGC0"/>
<sequence length="47" mass="5554">MRSNHWFYSLYLKDSGLDRDTVIAKLQDQGIQTRPVWALINEQADYP</sequence>
<protein>
    <submittedName>
        <fullName evidence="1">DegT/DnrJ/EryC1/StrS family protein</fullName>
    </submittedName>
</protein>
<dbReference type="EMBL" id="AJWZ01007549">
    <property type="protein sequence ID" value="EKC56598.1"/>
    <property type="molecule type" value="Genomic_DNA"/>
</dbReference>
<gene>
    <name evidence="1" type="ORF">OBE_10978</name>
</gene>